<comment type="caution">
    <text evidence="2">The sequence shown here is derived from an EMBL/GenBank/DDBJ whole genome shotgun (WGS) entry which is preliminary data.</text>
</comment>
<proteinExistence type="predicted"/>
<name>A0A1V1NYU6_9BACT</name>
<dbReference type="Pfam" id="PF00415">
    <property type="entry name" value="RCC1"/>
    <property type="match status" value="1"/>
</dbReference>
<dbReference type="AlphaFoldDB" id="A0A1V1NYU6"/>
<dbReference type="InterPro" id="IPR051210">
    <property type="entry name" value="Ub_ligase/GEF_domain"/>
</dbReference>
<dbReference type="SUPFAM" id="SSF50985">
    <property type="entry name" value="RCC1/BLIP-II"/>
    <property type="match status" value="1"/>
</dbReference>
<evidence type="ECO:0000256" key="1">
    <source>
        <dbReference type="ARBA" id="ARBA00022737"/>
    </source>
</evidence>
<dbReference type="Gene3D" id="2.130.10.30">
    <property type="entry name" value="Regulator of chromosome condensation 1/beta-lactamase-inhibitor protein II"/>
    <property type="match status" value="1"/>
</dbReference>
<protein>
    <recommendedName>
        <fullName evidence="4">Regulator of chromosome condensation RCC1</fullName>
    </recommendedName>
</protein>
<sequence length="78" mass="8409">MQVYDLSNVTLIAAGGYHSLALKDNGSFWSWGYNLYGQLGDGTTTNKSSPVKVSGLSQVTKIDAGCHHSLALKKMDLF</sequence>
<keyword evidence="1" id="KW-0677">Repeat</keyword>
<evidence type="ECO:0000313" key="2">
    <source>
        <dbReference type="EMBL" id="ETR67802.1"/>
    </source>
</evidence>
<dbReference type="PROSITE" id="PS00626">
    <property type="entry name" value="RCC1_2"/>
    <property type="match status" value="1"/>
</dbReference>
<accession>A0A1V1NYU6</accession>
<organism evidence="2 3">
    <name type="scientific">Candidatus Magnetoglobus multicellularis str. Araruama</name>
    <dbReference type="NCBI Taxonomy" id="890399"/>
    <lineage>
        <taxon>Bacteria</taxon>
        <taxon>Pseudomonadati</taxon>
        <taxon>Thermodesulfobacteriota</taxon>
        <taxon>Desulfobacteria</taxon>
        <taxon>Desulfobacterales</taxon>
        <taxon>Desulfobacteraceae</taxon>
        <taxon>Candidatus Magnetoglobus</taxon>
    </lineage>
</organism>
<gene>
    <name evidence="2" type="ORF">OMM_11195</name>
</gene>
<evidence type="ECO:0008006" key="4">
    <source>
        <dbReference type="Google" id="ProtNLM"/>
    </source>
</evidence>
<reference evidence="3" key="1">
    <citation type="submission" date="2012-11" db="EMBL/GenBank/DDBJ databases">
        <authorList>
            <person name="Lucero-Rivera Y.E."/>
            <person name="Tovar-Ramirez D."/>
        </authorList>
    </citation>
    <scope>NUCLEOTIDE SEQUENCE [LARGE SCALE GENOMIC DNA]</scope>
    <source>
        <strain evidence="3">Araruama</strain>
    </source>
</reference>
<dbReference type="PANTHER" id="PTHR22870">
    <property type="entry name" value="REGULATOR OF CHROMOSOME CONDENSATION"/>
    <property type="match status" value="1"/>
</dbReference>
<dbReference type="Proteomes" id="UP000189670">
    <property type="component" value="Unassembled WGS sequence"/>
</dbReference>
<dbReference type="EMBL" id="ATBP01001207">
    <property type="protein sequence ID" value="ETR67802.1"/>
    <property type="molecule type" value="Genomic_DNA"/>
</dbReference>
<dbReference type="PANTHER" id="PTHR22870:SF408">
    <property type="entry name" value="OS09G0560450 PROTEIN"/>
    <property type="match status" value="1"/>
</dbReference>
<dbReference type="InterPro" id="IPR009091">
    <property type="entry name" value="RCC1/BLIP-II"/>
</dbReference>
<dbReference type="InterPro" id="IPR000408">
    <property type="entry name" value="Reg_chr_condens"/>
</dbReference>
<evidence type="ECO:0000313" key="3">
    <source>
        <dbReference type="Proteomes" id="UP000189670"/>
    </source>
</evidence>
<dbReference type="PROSITE" id="PS50012">
    <property type="entry name" value="RCC1_3"/>
    <property type="match status" value="1"/>
</dbReference>